<evidence type="ECO:0000313" key="2">
    <source>
        <dbReference type="Proteomes" id="UP000298588"/>
    </source>
</evidence>
<keyword evidence="2" id="KW-1185">Reference proteome</keyword>
<evidence type="ECO:0000313" key="1">
    <source>
        <dbReference type="EMBL" id="QCK87453.1"/>
    </source>
</evidence>
<name>A0A4D7QND3_9HYPH</name>
<dbReference type="KEGG" id="paqt:E8L99_17655"/>
<reference evidence="1 2" key="1">
    <citation type="submission" date="2019-04" db="EMBL/GenBank/DDBJ databases">
        <title>Phreatobacter aquaticus sp. nov.</title>
        <authorList>
            <person name="Choi A."/>
            <person name="Baek K."/>
        </authorList>
    </citation>
    <scope>NUCLEOTIDE SEQUENCE [LARGE SCALE GENOMIC DNA]</scope>
    <source>
        <strain evidence="1 2">NMCR1094</strain>
    </source>
</reference>
<gene>
    <name evidence="1" type="ORF">E8L99_17655</name>
</gene>
<sequence length="77" mass="8124">MAINIAGRQMVGLPEIVDETGLTRTVLAGAAERAGVTLRKLGGRYWFDAEALAETLSIEHADAAKIISSIAAKESAR</sequence>
<dbReference type="AlphaFoldDB" id="A0A4D7QND3"/>
<dbReference type="EMBL" id="CP039865">
    <property type="protein sequence ID" value="QCK87453.1"/>
    <property type="molecule type" value="Genomic_DNA"/>
</dbReference>
<dbReference type="RefSeq" id="WP_137100782.1">
    <property type="nucleotide sequence ID" value="NZ_CP039865.1"/>
</dbReference>
<accession>A0A4D7QND3</accession>
<evidence type="ECO:0008006" key="3">
    <source>
        <dbReference type="Google" id="ProtNLM"/>
    </source>
</evidence>
<protein>
    <recommendedName>
        <fullName evidence="3">Helix-turn-helix domain-containing protein</fullName>
    </recommendedName>
</protein>
<organism evidence="1 2">
    <name type="scientific">Phreatobacter aquaticus</name>
    <dbReference type="NCBI Taxonomy" id="2570229"/>
    <lineage>
        <taxon>Bacteria</taxon>
        <taxon>Pseudomonadati</taxon>
        <taxon>Pseudomonadota</taxon>
        <taxon>Alphaproteobacteria</taxon>
        <taxon>Hyphomicrobiales</taxon>
        <taxon>Phreatobacteraceae</taxon>
        <taxon>Phreatobacter</taxon>
    </lineage>
</organism>
<dbReference type="Proteomes" id="UP000298588">
    <property type="component" value="Chromosome"/>
</dbReference>
<proteinExistence type="predicted"/>